<gene>
    <name evidence="1" type="ordered locus">Mnod_8291</name>
</gene>
<dbReference type="EMBL" id="CP001350">
    <property type="protein sequence ID" value="ACL62437.1"/>
    <property type="molecule type" value="Genomic_DNA"/>
</dbReference>
<dbReference type="HOGENOM" id="CLU_056788_12_3_5"/>
<proteinExistence type="predicted"/>
<geneLocation type="plasmid" evidence="1 2">
    <name>pMNOD01</name>
</geneLocation>
<evidence type="ECO:0000313" key="2">
    <source>
        <dbReference type="Proteomes" id="UP000008207"/>
    </source>
</evidence>
<dbReference type="KEGG" id="mno:Mnod_8291"/>
<name>B8IVJ7_METNO</name>
<dbReference type="Proteomes" id="UP000008207">
    <property type="component" value="Plasmid pMNOD01"/>
</dbReference>
<dbReference type="Gene3D" id="3.30.420.10">
    <property type="entry name" value="Ribonuclease H-like superfamily/Ribonuclease H"/>
    <property type="match status" value="1"/>
</dbReference>
<accession>B8IVJ7</accession>
<dbReference type="AlphaFoldDB" id="B8IVJ7"/>
<keyword evidence="2" id="KW-1185">Reference proteome</keyword>
<dbReference type="InterPro" id="IPR036397">
    <property type="entry name" value="RNaseH_sf"/>
</dbReference>
<reference evidence="2" key="1">
    <citation type="submission" date="2009-01" db="EMBL/GenBank/DDBJ databases">
        <title>Complete sequence of plasmid 1 of Methylobacterium nodulans ORS 2060.</title>
        <authorList>
            <consortium name="US DOE Joint Genome Institute"/>
            <person name="Lucas S."/>
            <person name="Copeland A."/>
            <person name="Lapidus A."/>
            <person name="Glavina del Rio T."/>
            <person name="Dalin E."/>
            <person name="Tice H."/>
            <person name="Bruce D."/>
            <person name="Goodwin L."/>
            <person name="Pitluck S."/>
            <person name="Sims D."/>
            <person name="Brettin T."/>
            <person name="Detter J.C."/>
            <person name="Han C."/>
            <person name="Larimer F."/>
            <person name="Land M."/>
            <person name="Hauser L."/>
            <person name="Kyrpides N."/>
            <person name="Ivanova N."/>
            <person name="Marx C.J."/>
            <person name="Richardson P."/>
        </authorList>
    </citation>
    <scope>NUCLEOTIDE SEQUENCE [LARGE SCALE GENOMIC DNA]</scope>
    <source>
        <strain evidence="2">LMG 21967 / CNCM I-2342 / ORS 2060</strain>
        <plasmid evidence="2">Plasmid pMNOD01</plasmid>
    </source>
</reference>
<dbReference type="GO" id="GO:0003676">
    <property type="term" value="F:nucleic acid binding"/>
    <property type="evidence" value="ECO:0007669"/>
    <property type="project" value="InterPro"/>
</dbReference>
<organism evidence="1 2">
    <name type="scientific">Methylobacterium nodulans (strain LMG 21967 / CNCM I-2342 / ORS 2060)</name>
    <dbReference type="NCBI Taxonomy" id="460265"/>
    <lineage>
        <taxon>Bacteria</taxon>
        <taxon>Pseudomonadati</taxon>
        <taxon>Pseudomonadota</taxon>
        <taxon>Alphaproteobacteria</taxon>
        <taxon>Hyphomicrobiales</taxon>
        <taxon>Methylobacteriaceae</taxon>
        <taxon>Methylobacterium</taxon>
    </lineage>
</organism>
<evidence type="ECO:0000313" key="1">
    <source>
        <dbReference type="EMBL" id="ACL62437.1"/>
    </source>
</evidence>
<dbReference type="OrthoDB" id="565387at2"/>
<sequence>MKTGLNSPEFNPIERAFAKLKALLSKAAEHSFNGLRQAILRIFDAFTPAECSNYYAGAGYYAK</sequence>
<keyword evidence="1" id="KW-0614">Plasmid</keyword>
<protein>
    <submittedName>
        <fullName evidence="1">Transposase and inactivated derivatives-like protein</fullName>
    </submittedName>
</protein>